<dbReference type="GO" id="GO:0004359">
    <property type="term" value="F:glutaminase activity"/>
    <property type="evidence" value="ECO:0007669"/>
    <property type="project" value="UniProtKB-EC"/>
</dbReference>
<evidence type="ECO:0000256" key="6">
    <source>
        <dbReference type="ARBA" id="ARBA00022801"/>
    </source>
</evidence>
<evidence type="ECO:0000256" key="7">
    <source>
        <dbReference type="ARBA" id="ARBA00022962"/>
    </source>
</evidence>
<comment type="caution">
    <text evidence="15">The sequence shown here is derived from an EMBL/GenBank/DDBJ whole genome shotgun (WGS) entry which is preliminary data.</text>
</comment>
<evidence type="ECO:0000259" key="14">
    <source>
        <dbReference type="Pfam" id="PF00117"/>
    </source>
</evidence>
<feature type="active site" evidence="12 13">
    <location>
        <position position="187"/>
    </location>
</feature>
<evidence type="ECO:0000256" key="13">
    <source>
        <dbReference type="PIRSR" id="PIRSR000495-1"/>
    </source>
</evidence>
<dbReference type="GO" id="GO:0016829">
    <property type="term" value="F:lyase activity"/>
    <property type="evidence" value="ECO:0007669"/>
    <property type="project" value="UniProtKB-KW"/>
</dbReference>
<dbReference type="PROSITE" id="PS51273">
    <property type="entry name" value="GATASE_TYPE_1"/>
    <property type="match status" value="1"/>
</dbReference>
<accession>A0A2H0W431</accession>
<dbReference type="Gene3D" id="3.40.50.880">
    <property type="match status" value="1"/>
</dbReference>
<dbReference type="NCBIfam" id="TIGR01855">
    <property type="entry name" value="IMP_synth_hisH"/>
    <property type="match status" value="1"/>
</dbReference>
<gene>
    <name evidence="12" type="primary">hisH</name>
    <name evidence="15" type="ORF">COT81_01945</name>
</gene>
<keyword evidence="6 12" id="KW-0378">Hydrolase</keyword>
<protein>
    <recommendedName>
        <fullName evidence="12">Imidazole glycerol phosphate synthase subunit HisH</fullName>
        <ecNumber evidence="12">4.3.2.10</ecNumber>
    </recommendedName>
    <alternativeName>
        <fullName evidence="12">IGP synthase glutaminase subunit</fullName>
        <ecNumber evidence="12">3.5.1.2</ecNumber>
    </alternativeName>
    <alternativeName>
        <fullName evidence="12">IGP synthase subunit HisH</fullName>
    </alternativeName>
    <alternativeName>
        <fullName evidence="12">ImGP synthase subunit HisH</fullName>
        <shortName evidence="12">IGPS subunit HisH</shortName>
    </alternativeName>
</protein>
<evidence type="ECO:0000256" key="11">
    <source>
        <dbReference type="ARBA" id="ARBA00049534"/>
    </source>
</evidence>
<feature type="domain" description="Glutamine amidotransferase" evidence="14">
    <location>
        <begin position="3"/>
        <end position="200"/>
    </location>
</feature>
<comment type="function">
    <text evidence="12">IGPS catalyzes the conversion of PRFAR and glutamine to IGP, AICAR and glutamate. The HisH subunit catalyzes the hydrolysis of glutamine to glutamate and ammonia as part of the synthesis of IGP and AICAR. The resulting ammonia molecule is channeled to the active site of HisF.</text>
</comment>
<reference evidence="16" key="1">
    <citation type="submission" date="2017-09" db="EMBL/GenBank/DDBJ databases">
        <title>Depth-based differentiation of microbial function through sediment-hosted aquifers and enrichment of novel symbionts in the deep terrestrial subsurface.</title>
        <authorList>
            <person name="Probst A.J."/>
            <person name="Ladd B."/>
            <person name="Jarett J.K."/>
            <person name="Geller-Mcgrath D.E."/>
            <person name="Sieber C.M.K."/>
            <person name="Emerson J.B."/>
            <person name="Anantharaman K."/>
            <person name="Thomas B.C."/>
            <person name="Malmstrom R."/>
            <person name="Stieglmeier M."/>
            <person name="Klingl A."/>
            <person name="Woyke T."/>
            <person name="Ryan C.M."/>
            <person name="Banfield J.F."/>
        </authorList>
    </citation>
    <scope>NUCLEOTIDE SEQUENCE [LARGE SCALE GENOMIC DNA]</scope>
</reference>
<evidence type="ECO:0000256" key="3">
    <source>
        <dbReference type="ARBA" id="ARBA00011152"/>
    </source>
</evidence>
<evidence type="ECO:0000256" key="8">
    <source>
        <dbReference type="ARBA" id="ARBA00023102"/>
    </source>
</evidence>
<dbReference type="InterPro" id="IPR017926">
    <property type="entry name" value="GATASE"/>
</dbReference>
<dbReference type="EC" id="4.3.2.10" evidence="12"/>
<dbReference type="EC" id="3.5.1.2" evidence="12"/>
<evidence type="ECO:0000313" key="16">
    <source>
        <dbReference type="Proteomes" id="UP000230935"/>
    </source>
</evidence>
<evidence type="ECO:0000256" key="12">
    <source>
        <dbReference type="HAMAP-Rule" id="MF_00278"/>
    </source>
</evidence>
<dbReference type="EMBL" id="PEZZ01000012">
    <property type="protein sequence ID" value="PIS05301.1"/>
    <property type="molecule type" value="Genomic_DNA"/>
</dbReference>
<dbReference type="PANTHER" id="PTHR42701">
    <property type="entry name" value="IMIDAZOLE GLYCEROL PHOSPHATE SYNTHASE SUBUNIT HISH"/>
    <property type="match status" value="1"/>
</dbReference>
<evidence type="ECO:0000256" key="5">
    <source>
        <dbReference type="ARBA" id="ARBA00022605"/>
    </source>
</evidence>
<dbReference type="InterPro" id="IPR010139">
    <property type="entry name" value="Imidazole-glycPsynth_HisH"/>
</dbReference>
<feature type="active site" evidence="12 13">
    <location>
        <position position="185"/>
    </location>
</feature>
<evidence type="ECO:0000313" key="15">
    <source>
        <dbReference type="EMBL" id="PIS05301.1"/>
    </source>
</evidence>
<feature type="active site" description="Nucleophile" evidence="12 13">
    <location>
        <position position="80"/>
    </location>
</feature>
<dbReference type="SUPFAM" id="SSF52317">
    <property type="entry name" value="Class I glutamine amidotransferase-like"/>
    <property type="match status" value="1"/>
</dbReference>
<evidence type="ECO:0000256" key="9">
    <source>
        <dbReference type="ARBA" id="ARBA00023239"/>
    </source>
</evidence>
<dbReference type="PIRSF" id="PIRSF000495">
    <property type="entry name" value="Amidotransf_hisH"/>
    <property type="match status" value="1"/>
</dbReference>
<keyword evidence="4 12" id="KW-0963">Cytoplasm</keyword>
<keyword evidence="9 12" id="KW-0456">Lyase</keyword>
<name>A0A2H0W431_9BACT</name>
<dbReference type="GO" id="GO:0000105">
    <property type="term" value="P:L-histidine biosynthetic process"/>
    <property type="evidence" value="ECO:0007669"/>
    <property type="project" value="UniProtKB-UniRule"/>
</dbReference>
<evidence type="ECO:0000256" key="4">
    <source>
        <dbReference type="ARBA" id="ARBA00022490"/>
    </source>
</evidence>
<dbReference type="Proteomes" id="UP000230935">
    <property type="component" value="Unassembled WGS sequence"/>
</dbReference>
<dbReference type="GO" id="GO:0005737">
    <property type="term" value="C:cytoplasm"/>
    <property type="evidence" value="ECO:0007669"/>
    <property type="project" value="UniProtKB-SubCell"/>
</dbReference>
<dbReference type="GO" id="GO:0000107">
    <property type="term" value="F:imidazoleglycerol-phosphate synthase activity"/>
    <property type="evidence" value="ECO:0007669"/>
    <property type="project" value="UniProtKB-UniRule"/>
</dbReference>
<comment type="subunit">
    <text evidence="3 12">Heterodimer of HisH and HisF.</text>
</comment>
<evidence type="ECO:0000256" key="2">
    <source>
        <dbReference type="ARBA" id="ARBA00005091"/>
    </source>
</evidence>
<comment type="catalytic activity">
    <reaction evidence="10 12">
        <text>5-[(5-phospho-1-deoxy-D-ribulos-1-ylimino)methylamino]-1-(5-phospho-beta-D-ribosyl)imidazole-4-carboxamide + L-glutamine = D-erythro-1-(imidazol-4-yl)glycerol 3-phosphate + 5-amino-1-(5-phospho-beta-D-ribosyl)imidazole-4-carboxamide + L-glutamate + H(+)</text>
        <dbReference type="Rhea" id="RHEA:24793"/>
        <dbReference type="ChEBI" id="CHEBI:15378"/>
        <dbReference type="ChEBI" id="CHEBI:29985"/>
        <dbReference type="ChEBI" id="CHEBI:58278"/>
        <dbReference type="ChEBI" id="CHEBI:58359"/>
        <dbReference type="ChEBI" id="CHEBI:58475"/>
        <dbReference type="ChEBI" id="CHEBI:58525"/>
        <dbReference type="EC" id="4.3.2.10"/>
    </reaction>
</comment>
<keyword evidence="5 12" id="KW-0028">Amino-acid biosynthesis</keyword>
<keyword evidence="7 12" id="KW-0315">Glutamine amidotransferase</keyword>
<dbReference type="HAMAP" id="MF_00278">
    <property type="entry name" value="HisH"/>
    <property type="match status" value="1"/>
</dbReference>
<sequence length="207" mass="23165">MLVIIDYDMGNVRSVSKAFELLNAEVVISHRPTDILQASRIVLPGVGAFADGMKHLKERNLIEPLEQAVIKDQKPFLGICLGMQLLAQGSEEFGKHQGLGWIDAQVKPLKIADNDLKVPHVGWNEIKYNESCSLFNGLKTRSEFYFVHSYHMICQSPKDIVATTDYGIQITAAILQDNIFATQFHPEKSQTSGLRLLTNFVNWNGHG</sequence>
<evidence type="ECO:0000256" key="1">
    <source>
        <dbReference type="ARBA" id="ARBA00004496"/>
    </source>
</evidence>
<dbReference type="PANTHER" id="PTHR42701:SF1">
    <property type="entry name" value="IMIDAZOLE GLYCEROL PHOSPHATE SYNTHASE SUBUNIT HISH"/>
    <property type="match status" value="1"/>
</dbReference>
<dbReference type="InterPro" id="IPR029062">
    <property type="entry name" value="Class_I_gatase-like"/>
</dbReference>
<comment type="catalytic activity">
    <reaction evidence="11 12">
        <text>L-glutamine + H2O = L-glutamate + NH4(+)</text>
        <dbReference type="Rhea" id="RHEA:15889"/>
        <dbReference type="ChEBI" id="CHEBI:15377"/>
        <dbReference type="ChEBI" id="CHEBI:28938"/>
        <dbReference type="ChEBI" id="CHEBI:29985"/>
        <dbReference type="ChEBI" id="CHEBI:58359"/>
        <dbReference type="EC" id="3.5.1.2"/>
    </reaction>
</comment>
<comment type="subcellular location">
    <subcellularLocation>
        <location evidence="1 12">Cytoplasm</location>
    </subcellularLocation>
</comment>
<proteinExistence type="inferred from homology"/>
<organism evidence="15 16">
    <name type="scientific">Candidatus Buchananbacteria bacterium CG10_big_fil_rev_8_21_14_0_10_42_9</name>
    <dbReference type="NCBI Taxonomy" id="1974526"/>
    <lineage>
        <taxon>Bacteria</taxon>
        <taxon>Candidatus Buchananiibacteriota</taxon>
    </lineage>
</organism>
<dbReference type="FunFam" id="3.40.50.880:FF:000009">
    <property type="entry name" value="Imidazole glycerol phosphate synthase subunit HisH"/>
    <property type="match status" value="1"/>
</dbReference>
<evidence type="ECO:0000256" key="10">
    <source>
        <dbReference type="ARBA" id="ARBA00047838"/>
    </source>
</evidence>
<dbReference type="AlphaFoldDB" id="A0A2H0W431"/>
<keyword evidence="8 12" id="KW-0368">Histidine biosynthesis</keyword>
<comment type="pathway">
    <text evidence="2 12">Amino-acid biosynthesis; L-histidine biosynthesis; L-histidine from 5-phospho-alpha-D-ribose 1-diphosphate: step 5/9.</text>
</comment>
<dbReference type="Pfam" id="PF00117">
    <property type="entry name" value="GATase"/>
    <property type="match status" value="1"/>
</dbReference>
<dbReference type="UniPathway" id="UPA00031">
    <property type="reaction ID" value="UER00010"/>
</dbReference>
<dbReference type="CDD" id="cd01748">
    <property type="entry name" value="GATase1_IGP_Synthase"/>
    <property type="match status" value="1"/>
</dbReference>